<evidence type="ECO:0000313" key="1">
    <source>
        <dbReference type="EMBL" id="CAH3155890.1"/>
    </source>
</evidence>
<gene>
    <name evidence="1" type="ORF">PMEA_00028229</name>
</gene>
<name>A0AAU9XRM5_9CNID</name>
<keyword evidence="2" id="KW-1185">Reference proteome</keyword>
<accession>A0AAU9XRM5</accession>
<organism evidence="1 2">
    <name type="scientific">Pocillopora meandrina</name>
    <dbReference type="NCBI Taxonomy" id="46732"/>
    <lineage>
        <taxon>Eukaryota</taxon>
        <taxon>Metazoa</taxon>
        <taxon>Cnidaria</taxon>
        <taxon>Anthozoa</taxon>
        <taxon>Hexacorallia</taxon>
        <taxon>Scleractinia</taxon>
        <taxon>Astrocoeniina</taxon>
        <taxon>Pocilloporidae</taxon>
        <taxon>Pocillopora</taxon>
    </lineage>
</organism>
<dbReference type="EMBL" id="CALNXJ010000059">
    <property type="protein sequence ID" value="CAH3155890.1"/>
    <property type="molecule type" value="Genomic_DNA"/>
</dbReference>
<evidence type="ECO:0000313" key="2">
    <source>
        <dbReference type="Proteomes" id="UP001159428"/>
    </source>
</evidence>
<reference evidence="1 2" key="1">
    <citation type="submission" date="2022-05" db="EMBL/GenBank/DDBJ databases">
        <authorList>
            <consortium name="Genoscope - CEA"/>
            <person name="William W."/>
        </authorList>
    </citation>
    <scope>NUCLEOTIDE SEQUENCE [LARGE SCALE GENOMIC DNA]</scope>
</reference>
<proteinExistence type="predicted"/>
<protein>
    <submittedName>
        <fullName evidence="1">Uncharacterized protein</fullName>
    </submittedName>
</protein>
<dbReference type="AlphaFoldDB" id="A0AAU9XRM5"/>
<sequence length="65" mass="7491">WTKTQLSKENNIQASKPDDEDFVLFEVLKPPKDASYEIPTLQILYLKEGRYSKALMPSLSIIFSN</sequence>
<feature type="non-terminal residue" evidence="1">
    <location>
        <position position="1"/>
    </location>
</feature>
<dbReference type="Proteomes" id="UP001159428">
    <property type="component" value="Unassembled WGS sequence"/>
</dbReference>
<comment type="caution">
    <text evidence="1">The sequence shown here is derived from an EMBL/GenBank/DDBJ whole genome shotgun (WGS) entry which is preliminary data.</text>
</comment>